<dbReference type="InterPro" id="IPR011250">
    <property type="entry name" value="OMP/PagP_B-barrel"/>
</dbReference>
<reference evidence="5" key="1">
    <citation type="journal article" date="2019" name="Int. J. Syst. Evol. Microbiol.">
        <title>The Global Catalogue of Microorganisms (GCM) 10K type strain sequencing project: providing services to taxonomists for standard genome sequencing and annotation.</title>
        <authorList>
            <consortium name="The Broad Institute Genomics Platform"/>
            <consortium name="The Broad Institute Genome Sequencing Center for Infectious Disease"/>
            <person name="Wu L."/>
            <person name="Ma J."/>
        </authorList>
    </citation>
    <scope>NUCLEOTIDE SEQUENCE [LARGE SCALE GENOMIC DNA]</scope>
    <source>
        <strain evidence="5">KCTC 12848</strain>
    </source>
</reference>
<sequence>MRFPVKSLAAMVLLWSGVAHAEGGYFGGVAGVMSTDIEGDSPFNGGFRIGYSGASGWGIEGEFTGSIVDGEVDTYWYGEQDYSISTAALYGTYRSHGDLYFKGRLGYLNEKVDFDGFGSASDSGASAGLGFGFKVSENATMEAEYTLVEEDVNFWSGSVVFRF</sequence>
<dbReference type="Gene3D" id="2.40.160.20">
    <property type="match status" value="1"/>
</dbReference>
<keyword evidence="1 2" id="KW-0732">Signal</keyword>
<dbReference type="SUPFAM" id="SSF56925">
    <property type="entry name" value="OMPA-like"/>
    <property type="match status" value="1"/>
</dbReference>
<comment type="caution">
    <text evidence="4">The sequence shown here is derived from an EMBL/GenBank/DDBJ whole genome shotgun (WGS) entry which is preliminary data.</text>
</comment>
<evidence type="ECO:0000313" key="5">
    <source>
        <dbReference type="Proteomes" id="UP001597425"/>
    </source>
</evidence>
<feature type="chain" id="PRO_5047423374" evidence="2">
    <location>
        <begin position="22"/>
        <end position="163"/>
    </location>
</feature>
<gene>
    <name evidence="4" type="ORF">ACFSKX_15530</name>
</gene>
<evidence type="ECO:0000256" key="1">
    <source>
        <dbReference type="ARBA" id="ARBA00022729"/>
    </source>
</evidence>
<dbReference type="Pfam" id="PF13505">
    <property type="entry name" value="OMP_b-brl"/>
    <property type="match status" value="1"/>
</dbReference>
<name>A0ABW5EHS8_9GAMM</name>
<dbReference type="RefSeq" id="WP_265722635.1">
    <property type="nucleotide sequence ID" value="NZ_JAPIVK010000026.1"/>
</dbReference>
<dbReference type="Proteomes" id="UP001597425">
    <property type="component" value="Unassembled WGS sequence"/>
</dbReference>
<keyword evidence="5" id="KW-1185">Reference proteome</keyword>
<accession>A0ABW5EHS8</accession>
<feature type="domain" description="Outer membrane protein beta-barrel" evidence="3">
    <location>
        <begin position="16"/>
        <end position="163"/>
    </location>
</feature>
<evidence type="ECO:0000313" key="4">
    <source>
        <dbReference type="EMBL" id="MFD2311840.1"/>
    </source>
</evidence>
<proteinExistence type="predicted"/>
<protein>
    <submittedName>
        <fullName evidence="4">Outer membrane beta-barrel protein</fullName>
    </submittedName>
</protein>
<dbReference type="InterPro" id="IPR027385">
    <property type="entry name" value="Beta-barrel_OMP"/>
</dbReference>
<feature type="signal peptide" evidence="2">
    <location>
        <begin position="1"/>
        <end position="21"/>
    </location>
</feature>
<evidence type="ECO:0000256" key="2">
    <source>
        <dbReference type="SAM" id="SignalP"/>
    </source>
</evidence>
<organism evidence="4 5">
    <name type="scientific">Microbulbifer halophilus</name>
    <dbReference type="NCBI Taxonomy" id="453963"/>
    <lineage>
        <taxon>Bacteria</taxon>
        <taxon>Pseudomonadati</taxon>
        <taxon>Pseudomonadota</taxon>
        <taxon>Gammaproteobacteria</taxon>
        <taxon>Cellvibrionales</taxon>
        <taxon>Microbulbiferaceae</taxon>
        <taxon>Microbulbifer</taxon>
    </lineage>
</organism>
<evidence type="ECO:0000259" key="3">
    <source>
        <dbReference type="Pfam" id="PF13505"/>
    </source>
</evidence>
<dbReference type="EMBL" id="JBHUJD010000023">
    <property type="protein sequence ID" value="MFD2311840.1"/>
    <property type="molecule type" value="Genomic_DNA"/>
</dbReference>